<dbReference type="OrthoDB" id="2129491at2759"/>
<dbReference type="Gene3D" id="3.40.50.720">
    <property type="entry name" value="NAD(P)-binding Rossmann-like Domain"/>
    <property type="match status" value="1"/>
</dbReference>
<dbReference type="InterPro" id="IPR000683">
    <property type="entry name" value="Gfo/Idh/MocA-like_OxRdtase_N"/>
</dbReference>
<dbReference type="PANTHER" id="PTHR46368:SF7">
    <property type="entry name" value="GFO_IDH_MOCA-LIKE OXIDOREDUCTASE N-TERMINAL DOMAIN-CONTAINING PROTEIN"/>
    <property type="match status" value="1"/>
</dbReference>
<dbReference type="EMBL" id="SZYD01000001">
    <property type="protein sequence ID" value="KAD7478565.1"/>
    <property type="molecule type" value="Genomic_DNA"/>
</dbReference>
<dbReference type="SUPFAM" id="SSF55347">
    <property type="entry name" value="Glyceraldehyde-3-phosphate dehydrogenase-like, C-terminal domain"/>
    <property type="match status" value="1"/>
</dbReference>
<dbReference type="Gene3D" id="3.30.360.10">
    <property type="entry name" value="Dihydrodipicolinate Reductase, domain 2"/>
    <property type="match status" value="1"/>
</dbReference>
<dbReference type="PANTHER" id="PTHR46368">
    <property type="match status" value="1"/>
</dbReference>
<evidence type="ECO:0000313" key="4">
    <source>
        <dbReference type="EMBL" id="KAD7478565.1"/>
    </source>
</evidence>
<feature type="domain" description="GFO/IDH/MocA-like oxidoreductase" evidence="3">
    <location>
        <begin position="187"/>
        <end position="285"/>
    </location>
</feature>
<feature type="domain" description="Gfo/Idh/MocA-like oxidoreductase N-terminal" evidence="2">
    <location>
        <begin position="8"/>
        <end position="127"/>
    </location>
</feature>
<organism evidence="4 5">
    <name type="scientific">Mikania micrantha</name>
    <name type="common">bitter vine</name>
    <dbReference type="NCBI Taxonomy" id="192012"/>
    <lineage>
        <taxon>Eukaryota</taxon>
        <taxon>Viridiplantae</taxon>
        <taxon>Streptophyta</taxon>
        <taxon>Embryophyta</taxon>
        <taxon>Tracheophyta</taxon>
        <taxon>Spermatophyta</taxon>
        <taxon>Magnoliopsida</taxon>
        <taxon>eudicotyledons</taxon>
        <taxon>Gunneridae</taxon>
        <taxon>Pentapetalae</taxon>
        <taxon>asterids</taxon>
        <taxon>campanulids</taxon>
        <taxon>Asterales</taxon>
        <taxon>Asteraceae</taxon>
        <taxon>Asteroideae</taxon>
        <taxon>Heliantheae alliance</taxon>
        <taxon>Eupatorieae</taxon>
        <taxon>Mikania</taxon>
    </lineage>
</organism>
<protein>
    <submittedName>
        <fullName evidence="4">Uncharacterized protein</fullName>
    </submittedName>
</protein>
<dbReference type="SUPFAM" id="SSF51735">
    <property type="entry name" value="NAD(P)-binding Rossmann-fold domains"/>
    <property type="match status" value="1"/>
</dbReference>
<comment type="similarity">
    <text evidence="1">Belongs to the Gfo/Idh/MocA family.</text>
</comment>
<reference evidence="4 5" key="1">
    <citation type="submission" date="2019-05" db="EMBL/GenBank/DDBJ databases">
        <title>Mikania micrantha, genome provides insights into the molecular mechanism of rapid growth.</title>
        <authorList>
            <person name="Liu B."/>
        </authorList>
    </citation>
    <scope>NUCLEOTIDE SEQUENCE [LARGE SCALE GENOMIC DNA]</scope>
    <source>
        <strain evidence="4">NLD-2019</strain>
        <tissue evidence="4">Leaf</tissue>
    </source>
</reference>
<proteinExistence type="inferred from homology"/>
<dbReference type="AlphaFoldDB" id="A0A5N6Q1P6"/>
<dbReference type="InterPro" id="IPR055170">
    <property type="entry name" value="GFO_IDH_MocA-like_dom"/>
</dbReference>
<sequence>MADEKTQIRFGILGCAEIARKVCRAIHLSPNSILHAISSRSIQKANQFAIKNSLPETVKLYGSYEELLDDPFVDAVYVPLPTSLHVKWAVLAAEKKKHVLLEKPTALDVGELDRILDACRSNGVQFMDGSMWYHHPRTTRMKEFISDPNLFGLVKTKEFSCHRYGMAMVAYGHDNGANTFDHSSSFFPPPQFFENNIRTKADLDGFGALGDAGWYCIGAILWAMNYKLPTTVTASPATIFNSNGVIMSTTVAFHWEQEGTIATFYCSFLSHETMDVAVLGSKGSFHVEDLIIPYEESSASFSFTSGAAFVNMQLGWNMKDKEVQVHNELPQEALMVKEFSRLVKGIKDSKIGPDTKWGDISRSSQVVLDAVKSSIDIGFKMVYI</sequence>
<evidence type="ECO:0000256" key="1">
    <source>
        <dbReference type="ARBA" id="ARBA00010928"/>
    </source>
</evidence>
<dbReference type="InterPro" id="IPR036291">
    <property type="entry name" value="NAD(P)-bd_dom_sf"/>
</dbReference>
<keyword evidence="5" id="KW-1185">Reference proteome</keyword>
<dbReference type="Pfam" id="PF01408">
    <property type="entry name" value="GFO_IDH_MocA"/>
    <property type="match status" value="1"/>
</dbReference>
<comment type="caution">
    <text evidence="4">The sequence shown here is derived from an EMBL/GenBank/DDBJ whole genome shotgun (WGS) entry which is preliminary data.</text>
</comment>
<dbReference type="Pfam" id="PF22725">
    <property type="entry name" value="GFO_IDH_MocA_C3"/>
    <property type="match status" value="1"/>
</dbReference>
<evidence type="ECO:0000259" key="3">
    <source>
        <dbReference type="Pfam" id="PF22725"/>
    </source>
</evidence>
<accession>A0A5N6Q1P6</accession>
<dbReference type="Proteomes" id="UP000326396">
    <property type="component" value="Linkage Group LG1"/>
</dbReference>
<evidence type="ECO:0000259" key="2">
    <source>
        <dbReference type="Pfam" id="PF01408"/>
    </source>
</evidence>
<evidence type="ECO:0000313" key="5">
    <source>
        <dbReference type="Proteomes" id="UP000326396"/>
    </source>
</evidence>
<name>A0A5N6Q1P6_9ASTR</name>
<gene>
    <name evidence="4" type="ORF">E3N88_01701</name>
</gene>
<dbReference type="GO" id="GO:0000166">
    <property type="term" value="F:nucleotide binding"/>
    <property type="evidence" value="ECO:0007669"/>
    <property type="project" value="InterPro"/>
</dbReference>